<dbReference type="Proteomes" id="UP001058974">
    <property type="component" value="Chromosome 4"/>
</dbReference>
<evidence type="ECO:0000313" key="13">
    <source>
        <dbReference type="Proteomes" id="UP001058974"/>
    </source>
</evidence>
<sequence>AGKHFNCVKRKSLNDISEEKLKTIKGSVPFSQISNLGEGDGGGSSVVDKAEMPPQSLIAELARVLRERLGLNLFNIDVIRDGKNPGRYLVIDINYFPGYAKLPSYEEFFTNFLMDVVQQTESV</sequence>
<keyword evidence="6" id="KW-0479">Metal-binding</keyword>
<dbReference type="EC" id="2.7.1.159" evidence="4"/>
<reference evidence="12 13" key="1">
    <citation type="journal article" date="2022" name="Nat. Genet.">
        <title>Improved pea reference genome and pan-genome highlight genomic features and evolutionary characteristics.</title>
        <authorList>
            <person name="Yang T."/>
            <person name="Liu R."/>
            <person name="Luo Y."/>
            <person name="Hu S."/>
            <person name="Wang D."/>
            <person name="Wang C."/>
            <person name="Pandey M.K."/>
            <person name="Ge S."/>
            <person name="Xu Q."/>
            <person name="Li N."/>
            <person name="Li G."/>
            <person name="Huang Y."/>
            <person name="Saxena R.K."/>
            <person name="Ji Y."/>
            <person name="Li M."/>
            <person name="Yan X."/>
            <person name="He Y."/>
            <person name="Liu Y."/>
            <person name="Wang X."/>
            <person name="Xiang C."/>
            <person name="Varshney R.K."/>
            <person name="Ding H."/>
            <person name="Gao S."/>
            <person name="Zong X."/>
        </authorList>
    </citation>
    <scope>NUCLEOTIDE SEQUENCE [LARGE SCALE GENOMIC DNA]</scope>
    <source>
        <strain evidence="12 13">cv. Zhongwan 6</strain>
    </source>
</reference>
<evidence type="ECO:0000256" key="8">
    <source>
        <dbReference type="ARBA" id="ARBA00022777"/>
    </source>
</evidence>
<evidence type="ECO:0000256" key="6">
    <source>
        <dbReference type="ARBA" id="ARBA00022723"/>
    </source>
</evidence>
<dbReference type="GO" id="GO:0052725">
    <property type="term" value="F:inositol-1,3,4-trisphosphate 6-kinase activity"/>
    <property type="evidence" value="ECO:0007669"/>
    <property type="project" value="InterPro"/>
</dbReference>
<evidence type="ECO:0000256" key="1">
    <source>
        <dbReference type="ARBA" id="ARBA00001946"/>
    </source>
</evidence>
<dbReference type="Gramene" id="Psat04G0184000-T1">
    <property type="protein sequence ID" value="KAI5416987.1"/>
    <property type="gene ID" value="KIW84_041840"/>
</dbReference>
<evidence type="ECO:0000256" key="2">
    <source>
        <dbReference type="ARBA" id="ARBA00009601"/>
    </source>
</evidence>
<dbReference type="Gene3D" id="3.30.470.20">
    <property type="entry name" value="ATP-grasp fold, B domain"/>
    <property type="match status" value="1"/>
</dbReference>
<dbReference type="Pfam" id="PF05770">
    <property type="entry name" value="Ins134_P3_kin"/>
    <property type="match status" value="1"/>
</dbReference>
<dbReference type="GO" id="GO:0000287">
    <property type="term" value="F:magnesium ion binding"/>
    <property type="evidence" value="ECO:0007669"/>
    <property type="project" value="InterPro"/>
</dbReference>
<feature type="non-terminal residue" evidence="12">
    <location>
        <position position="1"/>
    </location>
</feature>
<keyword evidence="8" id="KW-0418">Kinase</keyword>
<evidence type="ECO:0000256" key="3">
    <source>
        <dbReference type="ARBA" id="ARBA00011245"/>
    </source>
</evidence>
<keyword evidence="10" id="KW-0460">Magnesium</keyword>
<keyword evidence="13" id="KW-1185">Reference proteome</keyword>
<name>A0A9D4XB81_PEA</name>
<proteinExistence type="inferred from homology"/>
<comment type="caution">
    <text evidence="12">The sequence shown here is derived from an EMBL/GenBank/DDBJ whole genome shotgun (WGS) entry which is preliminary data.</text>
</comment>
<dbReference type="InterPro" id="IPR040464">
    <property type="entry name" value="InsP(3)kin_ATP-grasp"/>
</dbReference>
<dbReference type="SUPFAM" id="SSF56059">
    <property type="entry name" value="Glutathione synthetase ATP-binding domain-like"/>
    <property type="match status" value="1"/>
</dbReference>
<evidence type="ECO:0000256" key="5">
    <source>
        <dbReference type="ARBA" id="ARBA00022679"/>
    </source>
</evidence>
<dbReference type="InterPro" id="IPR008656">
    <property type="entry name" value="Inositol_tetrakis-P_1-kinase"/>
</dbReference>
<evidence type="ECO:0000256" key="10">
    <source>
        <dbReference type="ARBA" id="ARBA00022842"/>
    </source>
</evidence>
<dbReference type="PANTHER" id="PTHR14217:SF40">
    <property type="entry name" value="INOSITOL-TETRAKISPHOSPHATE 1-KINASE 2"/>
    <property type="match status" value="1"/>
</dbReference>
<dbReference type="GO" id="GO:0047325">
    <property type="term" value="F:inositol-3,4,5,6-tetrakisphosphate 1-kinase activity"/>
    <property type="evidence" value="ECO:0007669"/>
    <property type="project" value="InterPro"/>
</dbReference>
<feature type="domain" description="Inositol 1,3,4-trisphosphate 5/6-kinase ATP-grasp" evidence="11">
    <location>
        <begin position="2"/>
        <end position="115"/>
    </location>
</feature>
<keyword evidence="9" id="KW-0067">ATP-binding</keyword>
<keyword evidence="5" id="KW-0808">Transferase</keyword>
<keyword evidence="7" id="KW-0547">Nucleotide-binding</keyword>
<evidence type="ECO:0000256" key="9">
    <source>
        <dbReference type="ARBA" id="ARBA00022840"/>
    </source>
</evidence>
<dbReference type="GO" id="GO:0032957">
    <property type="term" value="P:inositol trisphosphate metabolic process"/>
    <property type="evidence" value="ECO:0007669"/>
    <property type="project" value="InterPro"/>
</dbReference>
<gene>
    <name evidence="12" type="ORF">KIW84_041840</name>
</gene>
<dbReference type="GO" id="GO:0052726">
    <property type="term" value="F:inositol-1,3,4-trisphosphate 5-kinase activity"/>
    <property type="evidence" value="ECO:0007669"/>
    <property type="project" value="InterPro"/>
</dbReference>
<comment type="cofactor">
    <cofactor evidence="1">
        <name>Mg(2+)</name>
        <dbReference type="ChEBI" id="CHEBI:18420"/>
    </cofactor>
</comment>
<accession>A0A9D4XB81</accession>
<dbReference type="GO" id="GO:0005524">
    <property type="term" value="F:ATP binding"/>
    <property type="evidence" value="ECO:0007669"/>
    <property type="project" value="UniProtKB-KW"/>
</dbReference>
<evidence type="ECO:0000256" key="7">
    <source>
        <dbReference type="ARBA" id="ARBA00022741"/>
    </source>
</evidence>
<comment type="similarity">
    <text evidence="2">Belongs to the ITPK1 family.</text>
</comment>
<protein>
    <recommendedName>
        <fullName evidence="4">inositol-1,3,4-trisphosphate 5/6-kinase</fullName>
        <ecNumber evidence="4">2.7.1.159</ecNumber>
    </recommendedName>
</protein>
<dbReference type="AlphaFoldDB" id="A0A9D4XB81"/>
<evidence type="ECO:0000313" key="12">
    <source>
        <dbReference type="EMBL" id="KAI5416987.1"/>
    </source>
</evidence>
<evidence type="ECO:0000256" key="4">
    <source>
        <dbReference type="ARBA" id="ARBA00012017"/>
    </source>
</evidence>
<dbReference type="GO" id="GO:0005737">
    <property type="term" value="C:cytoplasm"/>
    <property type="evidence" value="ECO:0007669"/>
    <property type="project" value="TreeGrafter"/>
</dbReference>
<dbReference type="PANTHER" id="PTHR14217">
    <property type="entry name" value="INOSITOL-TETRAKISPHOSPHATE 1-KINASE"/>
    <property type="match status" value="1"/>
</dbReference>
<comment type="subunit">
    <text evidence="3">Monomer.</text>
</comment>
<dbReference type="EMBL" id="JAMSHJ010000004">
    <property type="protein sequence ID" value="KAI5416987.1"/>
    <property type="molecule type" value="Genomic_DNA"/>
</dbReference>
<organism evidence="12 13">
    <name type="scientific">Pisum sativum</name>
    <name type="common">Garden pea</name>
    <name type="synonym">Lathyrus oleraceus</name>
    <dbReference type="NCBI Taxonomy" id="3888"/>
    <lineage>
        <taxon>Eukaryota</taxon>
        <taxon>Viridiplantae</taxon>
        <taxon>Streptophyta</taxon>
        <taxon>Embryophyta</taxon>
        <taxon>Tracheophyta</taxon>
        <taxon>Spermatophyta</taxon>
        <taxon>Magnoliopsida</taxon>
        <taxon>eudicotyledons</taxon>
        <taxon>Gunneridae</taxon>
        <taxon>Pentapetalae</taxon>
        <taxon>rosids</taxon>
        <taxon>fabids</taxon>
        <taxon>Fabales</taxon>
        <taxon>Fabaceae</taxon>
        <taxon>Papilionoideae</taxon>
        <taxon>50 kb inversion clade</taxon>
        <taxon>NPAAA clade</taxon>
        <taxon>Hologalegina</taxon>
        <taxon>IRL clade</taxon>
        <taxon>Fabeae</taxon>
        <taxon>Lathyrus</taxon>
    </lineage>
</organism>
<evidence type="ECO:0000259" key="11">
    <source>
        <dbReference type="Pfam" id="PF05770"/>
    </source>
</evidence>